<evidence type="ECO:0000256" key="5">
    <source>
        <dbReference type="SAM" id="SignalP"/>
    </source>
</evidence>
<evidence type="ECO:0000313" key="6">
    <source>
        <dbReference type="EMBL" id="ACZ43393.1"/>
    </source>
</evidence>
<evidence type="ECO:0000256" key="2">
    <source>
        <dbReference type="ARBA" id="ARBA00008520"/>
    </source>
</evidence>
<keyword evidence="3" id="KW-0813">Transport</keyword>
<dbReference type="PANTHER" id="PTHR43649:SF31">
    <property type="entry name" value="SN-GLYCEROL-3-PHOSPHATE-BINDING PERIPLASMIC PROTEIN UGPB"/>
    <property type="match status" value="1"/>
</dbReference>
<evidence type="ECO:0000256" key="3">
    <source>
        <dbReference type="ARBA" id="ARBA00022448"/>
    </source>
</evidence>
<dbReference type="Pfam" id="PF01547">
    <property type="entry name" value="SBP_bac_1"/>
    <property type="match status" value="1"/>
</dbReference>
<dbReference type="EMBL" id="CP001826">
    <property type="protein sequence ID" value="ACZ43393.1"/>
    <property type="molecule type" value="Genomic_DNA"/>
</dbReference>
<dbReference type="PROSITE" id="PS51257">
    <property type="entry name" value="PROKAR_LIPOPROTEIN"/>
    <property type="match status" value="1"/>
</dbReference>
<dbReference type="OrthoDB" id="9782846at2"/>
<feature type="chain" id="PRO_5003022045" evidence="5">
    <location>
        <begin position="23"/>
        <end position="442"/>
    </location>
</feature>
<dbReference type="InterPro" id="IPR006059">
    <property type="entry name" value="SBP"/>
</dbReference>
<dbReference type="PANTHER" id="PTHR43649">
    <property type="entry name" value="ARABINOSE-BINDING PROTEIN-RELATED"/>
    <property type="match status" value="1"/>
</dbReference>
<dbReference type="GO" id="GO:0030313">
    <property type="term" value="C:cell envelope"/>
    <property type="evidence" value="ECO:0007669"/>
    <property type="project" value="UniProtKB-SubCell"/>
</dbReference>
<evidence type="ECO:0000256" key="4">
    <source>
        <dbReference type="ARBA" id="ARBA00022729"/>
    </source>
</evidence>
<dbReference type="InterPro" id="IPR050490">
    <property type="entry name" value="Bact_solute-bd_prot1"/>
</dbReference>
<dbReference type="SUPFAM" id="SSF53850">
    <property type="entry name" value="Periplasmic binding protein-like II"/>
    <property type="match status" value="1"/>
</dbReference>
<evidence type="ECO:0000256" key="1">
    <source>
        <dbReference type="ARBA" id="ARBA00004196"/>
    </source>
</evidence>
<dbReference type="Proteomes" id="UP000000323">
    <property type="component" value="Chromosome 2"/>
</dbReference>
<comment type="similarity">
    <text evidence="2">Belongs to the bacterial solute-binding protein 1 family.</text>
</comment>
<dbReference type="KEGG" id="ttr:Tter_2504"/>
<feature type="signal peptide" evidence="5">
    <location>
        <begin position="1"/>
        <end position="22"/>
    </location>
</feature>
<dbReference type="STRING" id="525904.Tter_2504"/>
<keyword evidence="4 5" id="KW-0732">Signal</keyword>
<protein>
    <submittedName>
        <fullName evidence="6">Extracellular solute-binding protein family 1</fullName>
    </submittedName>
</protein>
<dbReference type="Gene3D" id="3.40.190.10">
    <property type="entry name" value="Periplasmic binding protein-like II"/>
    <property type="match status" value="1"/>
</dbReference>
<name>D1CI22_THET1</name>
<evidence type="ECO:0000313" key="7">
    <source>
        <dbReference type="Proteomes" id="UP000000323"/>
    </source>
</evidence>
<proteinExistence type="inferred from homology"/>
<dbReference type="CDD" id="cd13585">
    <property type="entry name" value="PBP2_TMBP_like"/>
    <property type="match status" value="1"/>
</dbReference>
<organism evidence="6 7">
    <name type="scientific">Thermobaculum terrenum (strain ATCC BAA-798 / CCMEE 7001 / YNP1)</name>
    <dbReference type="NCBI Taxonomy" id="525904"/>
    <lineage>
        <taxon>Bacteria</taxon>
        <taxon>Bacillati</taxon>
        <taxon>Chloroflexota</taxon>
        <taxon>Chloroflexia</taxon>
        <taxon>Candidatus Thermobaculales</taxon>
        <taxon>Candidatus Thermobaculaceae</taxon>
        <taxon>Thermobaculum</taxon>
    </lineage>
</organism>
<comment type="subcellular location">
    <subcellularLocation>
        <location evidence="1">Cell envelope</location>
    </subcellularLocation>
</comment>
<dbReference type="HOGENOM" id="CLU_031285_10_5_0"/>
<sequence>MGGIGGRLLRVLLACVVGAALAACGSRPPAAPTSPSGKQEAYERGVLRVFVCCPGGEEDLKIRDRINRAFEARHPGVTVKQETLPAGTNYFEKLQTMIAAGNPPDVFDMWEGYVQPYAQAGQLLDLDPYLQSDPTISKADFDPRILEVNSWNGKVYSLPIEYVPYPAALFYNKDLFARAGVKPPDSSWDWRDVLEAARRLTVTQGGKVTQWGIAFDYSFYPTWLYWIWANGADVFNKDQTACALTDPKATQAIQFWADMLTRYKVAPTATTLKMLGGPANAFKTGKVAMYLGAGWEPSGFDQNPRLRYGFALVPKGLTGQRATYLMNLTWAISPQSKMQRTAWEYVKYFATEGEKLRLEVISSVPSYKPLYSQWLTPEKEKKGYGIYIEEAKYAHIPGAGAKWDKISTIIQSELDLVFSGREQASQATAKVCPRVNAELQRR</sequence>
<gene>
    <name evidence="6" type="ordered locus">Tter_2504</name>
</gene>
<dbReference type="AlphaFoldDB" id="D1CI22"/>
<dbReference type="eggNOG" id="COG1653">
    <property type="taxonomic scope" value="Bacteria"/>
</dbReference>
<keyword evidence="7" id="KW-1185">Reference proteome</keyword>
<reference evidence="7" key="1">
    <citation type="journal article" date="2010" name="Stand. Genomic Sci.">
        <title>Complete genome sequence of 'Thermobaculum terrenum' type strain (YNP1).</title>
        <authorList>
            <person name="Kiss H."/>
            <person name="Cleland D."/>
            <person name="Lapidus A."/>
            <person name="Lucas S."/>
            <person name="Glavina Del Rio T."/>
            <person name="Nolan M."/>
            <person name="Tice H."/>
            <person name="Han C."/>
            <person name="Goodwin L."/>
            <person name="Pitluck S."/>
            <person name="Liolios K."/>
            <person name="Ivanova N."/>
            <person name="Mavromatis K."/>
            <person name="Ovchinnikova G."/>
            <person name="Pati A."/>
            <person name="Chen A."/>
            <person name="Palaniappan K."/>
            <person name="Land M."/>
            <person name="Hauser L."/>
            <person name="Chang Y."/>
            <person name="Jeffries C."/>
            <person name="Lu M."/>
            <person name="Brettin T."/>
            <person name="Detter J."/>
            <person name="Goker M."/>
            <person name="Tindall B."/>
            <person name="Beck B."/>
            <person name="McDermott T."/>
            <person name="Woyke T."/>
            <person name="Bristow J."/>
            <person name="Eisen J."/>
            <person name="Markowitz V."/>
            <person name="Hugenholtz P."/>
            <person name="Kyrpides N."/>
            <person name="Klenk H."/>
            <person name="Cheng J."/>
        </authorList>
    </citation>
    <scope>NUCLEOTIDE SEQUENCE [LARGE SCALE GENOMIC DNA]</scope>
    <source>
        <strain evidence="7">ATCC BAA-798 / YNP1</strain>
    </source>
</reference>
<accession>D1CI22</accession>